<dbReference type="EMBL" id="PSYR01000002">
    <property type="protein sequence ID" value="RCN56154.1"/>
    <property type="molecule type" value="Genomic_DNA"/>
</dbReference>
<dbReference type="Proteomes" id="UP000253250">
    <property type="component" value="Unassembled WGS sequence"/>
</dbReference>
<evidence type="ECO:0000313" key="2">
    <source>
        <dbReference type="Proteomes" id="UP000253250"/>
    </source>
</evidence>
<organism evidence="1 2">
    <name type="scientific">Acidiferrobacter thiooxydans</name>
    <dbReference type="NCBI Taxonomy" id="163359"/>
    <lineage>
        <taxon>Bacteria</taxon>
        <taxon>Pseudomonadati</taxon>
        <taxon>Pseudomonadota</taxon>
        <taxon>Gammaproteobacteria</taxon>
        <taxon>Acidiferrobacterales</taxon>
        <taxon>Acidiferrobacteraceae</taxon>
        <taxon>Acidiferrobacter</taxon>
    </lineage>
</organism>
<dbReference type="InterPro" id="IPR009875">
    <property type="entry name" value="PilZ_domain"/>
</dbReference>
<dbReference type="GO" id="GO:0035438">
    <property type="term" value="F:cyclic-di-GMP binding"/>
    <property type="evidence" value="ECO:0007669"/>
    <property type="project" value="InterPro"/>
</dbReference>
<dbReference type="Gene3D" id="2.40.10.220">
    <property type="entry name" value="predicted glycosyltransferase like domains"/>
    <property type="match status" value="1"/>
</dbReference>
<evidence type="ECO:0000313" key="1">
    <source>
        <dbReference type="EMBL" id="RCN56154.1"/>
    </source>
</evidence>
<dbReference type="STRING" id="163359.A9R16_02370"/>
<protein>
    <submittedName>
        <fullName evidence="1">Pilus assembly protein PilZ</fullName>
    </submittedName>
</protein>
<dbReference type="Pfam" id="PF07238">
    <property type="entry name" value="PilZ"/>
    <property type="match status" value="1"/>
</dbReference>
<name>A0A1C2FZ17_9GAMM</name>
<accession>A0A1C2FZ17</accession>
<comment type="caution">
    <text evidence="1">The sequence shown here is derived from an EMBL/GenBank/DDBJ whole genome shotgun (WGS) entry which is preliminary data.</text>
</comment>
<reference evidence="1 2" key="1">
    <citation type="submission" date="2018-02" db="EMBL/GenBank/DDBJ databases">
        <title>Insights into the biology of acidophilic members of the Acidiferrobacteraceae family derived from comparative genomic analyses.</title>
        <authorList>
            <person name="Issotta F."/>
            <person name="Thyssen C."/>
            <person name="Mena C."/>
            <person name="Moya A."/>
            <person name="Bellenberg S."/>
            <person name="Sproer C."/>
            <person name="Covarrubias P.C."/>
            <person name="Sand W."/>
            <person name="Quatrini R."/>
            <person name="Vera M."/>
        </authorList>
    </citation>
    <scope>NUCLEOTIDE SEQUENCE [LARGE SCALE GENOMIC DNA]</scope>
    <source>
        <strain evidence="2">m-1</strain>
    </source>
</reference>
<dbReference type="RefSeq" id="WP_065971726.1">
    <property type="nucleotide sequence ID" value="NZ_CP080624.1"/>
</dbReference>
<dbReference type="OrthoDB" id="5296245at2"/>
<gene>
    <name evidence="1" type="ORF">C4900_09845</name>
</gene>
<sequence>MSTVESQTRDNLKAPVRPGVLSLVIKDRNALYTAYMPFLKGGGLFIPSNKPYKLGDEVFMLLTLIDSKEKVPVAGHVVWVTPQDAPGGRAPGIGIQFSAKDAEVARTKIETLLIGQLQSDRPTHTM</sequence>
<proteinExistence type="predicted"/>
<dbReference type="AlphaFoldDB" id="A0A1C2FZ17"/>
<keyword evidence="2" id="KW-1185">Reference proteome</keyword>